<sequence length="236" mass="25850">MEATEIRKLAALEDSHWWYRERRVLLGRALRRLAATGTRPERALDIGAAGGGNTRVLRDHGWRPVALEYSAEGAEVARERGLAVVRADARHLPLPSASLGLVVAFDILEHVDEDHLAAAEIRRTLRPGGTALIAVPADMALWSAHDEAVGHVRRYDRESLRAVTAKAGLVVDELWSWNVLLRPVAAWRRRTSTGSDLGGVPTVVNLGLRAVVAAERYLPVRGLSGVSLMLRAHRPT</sequence>
<dbReference type="Gene3D" id="3.40.50.150">
    <property type="entry name" value="Vaccinia Virus protein VP39"/>
    <property type="match status" value="1"/>
</dbReference>
<comment type="caution">
    <text evidence="1">The sequence shown here is derived from an EMBL/GenBank/DDBJ whole genome shotgun (WGS) entry which is preliminary data.</text>
</comment>
<keyword evidence="1" id="KW-0808">Transferase</keyword>
<dbReference type="AlphaFoldDB" id="A0A136PVK8"/>
<dbReference type="GO" id="GO:0032259">
    <property type="term" value="P:methylation"/>
    <property type="evidence" value="ECO:0007669"/>
    <property type="project" value="UniProtKB-KW"/>
</dbReference>
<proteinExistence type="predicted"/>
<dbReference type="SUPFAM" id="SSF53335">
    <property type="entry name" value="S-adenosyl-L-methionine-dependent methyltransferases"/>
    <property type="match status" value="1"/>
</dbReference>
<dbReference type="OrthoDB" id="9810247at2"/>
<dbReference type="CDD" id="cd02440">
    <property type="entry name" value="AdoMet_MTases"/>
    <property type="match status" value="1"/>
</dbReference>
<dbReference type="EMBL" id="LRQV01000018">
    <property type="protein sequence ID" value="KXK62508.1"/>
    <property type="molecule type" value="Genomic_DNA"/>
</dbReference>
<evidence type="ECO:0000313" key="1">
    <source>
        <dbReference type="EMBL" id="KXK62508.1"/>
    </source>
</evidence>
<dbReference type="GO" id="GO:0008168">
    <property type="term" value="F:methyltransferase activity"/>
    <property type="evidence" value="ECO:0007669"/>
    <property type="project" value="UniProtKB-KW"/>
</dbReference>
<evidence type="ECO:0000313" key="2">
    <source>
        <dbReference type="Proteomes" id="UP000070620"/>
    </source>
</evidence>
<name>A0A136PVK8_9ACTN</name>
<organism evidence="1 2">
    <name type="scientific">Micromonospora rosaria</name>
    <dbReference type="NCBI Taxonomy" id="47874"/>
    <lineage>
        <taxon>Bacteria</taxon>
        <taxon>Bacillati</taxon>
        <taxon>Actinomycetota</taxon>
        <taxon>Actinomycetes</taxon>
        <taxon>Micromonosporales</taxon>
        <taxon>Micromonosporaceae</taxon>
        <taxon>Micromonospora</taxon>
    </lineage>
</organism>
<protein>
    <submittedName>
        <fullName evidence="1">Methyltransferase</fullName>
    </submittedName>
</protein>
<dbReference type="RefSeq" id="WP_067362073.1">
    <property type="nucleotide sequence ID" value="NZ_JBIUBN010000011.1"/>
</dbReference>
<dbReference type="Proteomes" id="UP000070620">
    <property type="component" value="Unassembled WGS sequence"/>
</dbReference>
<keyword evidence="1" id="KW-0489">Methyltransferase</keyword>
<gene>
    <name evidence="1" type="ORF">AWW66_08130</name>
</gene>
<dbReference type="Pfam" id="PF13489">
    <property type="entry name" value="Methyltransf_23"/>
    <property type="match status" value="1"/>
</dbReference>
<dbReference type="PANTHER" id="PTHR43861">
    <property type="entry name" value="TRANS-ACONITATE 2-METHYLTRANSFERASE-RELATED"/>
    <property type="match status" value="1"/>
</dbReference>
<dbReference type="InterPro" id="IPR029063">
    <property type="entry name" value="SAM-dependent_MTases_sf"/>
</dbReference>
<accession>A0A136PVK8</accession>
<reference evidence="1 2" key="1">
    <citation type="submission" date="2016-01" db="EMBL/GenBank/DDBJ databases">
        <title>Whole genome sequence and analysis of Micromonospora rosaria DSM 803, which can produce antibacterial substance rosamicin.</title>
        <authorList>
            <person name="Yang H."/>
            <person name="He X."/>
            <person name="Zhu D."/>
        </authorList>
    </citation>
    <scope>NUCLEOTIDE SEQUENCE [LARGE SCALE GENOMIC DNA]</scope>
    <source>
        <strain evidence="1 2">DSM 803</strain>
    </source>
</reference>
<keyword evidence="2" id="KW-1185">Reference proteome</keyword>